<reference evidence="3 4" key="1">
    <citation type="submission" date="2018-07" db="EMBL/GenBank/DDBJ databases">
        <title>The complete nuclear genome of the prasinophyte Chloropicon primus (CCMP1205).</title>
        <authorList>
            <person name="Pombert J.-F."/>
            <person name="Otis C."/>
            <person name="Turmel M."/>
            <person name="Lemieux C."/>
        </authorList>
    </citation>
    <scope>NUCLEOTIDE SEQUENCE [LARGE SCALE GENOMIC DNA]</scope>
    <source>
        <strain evidence="3 4">CCMP1205</strain>
    </source>
</reference>
<feature type="compositionally biased region" description="Basic and acidic residues" evidence="2">
    <location>
        <begin position="216"/>
        <end position="228"/>
    </location>
</feature>
<dbReference type="EMBL" id="CP031034">
    <property type="protein sequence ID" value="QDZ18323.1"/>
    <property type="molecule type" value="Genomic_DNA"/>
</dbReference>
<feature type="compositionally biased region" description="Basic and acidic residues" evidence="2">
    <location>
        <begin position="104"/>
        <end position="120"/>
    </location>
</feature>
<feature type="compositionally biased region" description="Basic and acidic residues" evidence="2">
    <location>
        <begin position="37"/>
        <end position="58"/>
    </location>
</feature>
<evidence type="ECO:0000256" key="2">
    <source>
        <dbReference type="SAM" id="MobiDB-lite"/>
    </source>
</evidence>
<evidence type="ECO:0000313" key="4">
    <source>
        <dbReference type="Proteomes" id="UP000316726"/>
    </source>
</evidence>
<protein>
    <submittedName>
        <fullName evidence="3">Uncharacterized protein</fullName>
    </submittedName>
</protein>
<dbReference type="STRING" id="1764295.A0A5B8MD46"/>
<sequence length="937" mass="106240">MKGDWFASDTDEGGESSQVRLQRHEEVEVVDYGFGHSDSESESKTERLKELLRDDSSKDLNLGSSRGGGLPNVDLGVYSSRSPAKAGEVKGRPRVGRRAAGRVTRSEPVEQDHLKQEQQEKQVAQQEKQVVRAKKGSPAGVGAGFVTNSLYVSPNKDNNMPSPKQERSASSVTGEWSLDMDQMLPDNNMPKPKVGRRQGQKEQAEGEAEATSKAVTFEKRSPKQEKLPSLKPSSPKMTMSAGYQPSFMTRAIEIEDSRSGIEVSESIGFEYSEDFESSRSSLSPARVPDTSDDAMSRRTKLPNTDVAESRRQEPSAPSEEVKTLQKKYPSLSPKGKGKTATSPPEATSVVTPKKTKKKASPSKAKKTSQAADKTDASSSESRLASLKTKLEAMKSQSNEYQKEKEAAMKTNLQAKAQNRTLEKEVEDLKASLATAQEENKKLKSAYEQKSQVEKDSILHAQELEEKVISLNEELREKDDIAKSITSFDGIQSARMLLTVKDERPDTFDDFHPVINEFLEEIRSTLTDERSNLRKEQERIDKLMSSVNLDKQSNSKQISVIQDRQKEVEKMQLALREEKLKMETEIASERGKIRDQIESERKTLRKQIQSERDKFTDEINSGRKKMEYDKESLQRSIRQLKSEEELLKVKIQRLDDEFNVQRQKVDEQTEVVEQLRASVQTEKQELERSKQEHAADKTKVDKDLAHIQRLKEDVERQIRSVTEDKILVNSERQILTKLSSEINDKEAQLARKKEELRATKESVEKNMEKLATERVELAYQLKLLTDERLKSSAAAKEAREAEVQLRARMMKQPGQRKTRSRGTQQWVRVNTSDAGDRGLSYGLRMQLLMAELERERQTISHDKKRNALLLEAQEKFVYEAKTELMRAHTVSDKGVWAVKTEALKTPRQEMDQSSESRLDANASFTAFTDLTQLTTDDE</sequence>
<feature type="compositionally biased region" description="Polar residues" evidence="2">
    <location>
        <begin position="231"/>
        <end position="244"/>
    </location>
</feature>
<accession>A0A5B8MD46</accession>
<proteinExistence type="predicted"/>
<keyword evidence="1" id="KW-0175">Coiled coil</keyword>
<dbReference type="AlphaFoldDB" id="A0A5B8MD46"/>
<organism evidence="3 4">
    <name type="scientific">Chloropicon primus</name>
    <dbReference type="NCBI Taxonomy" id="1764295"/>
    <lineage>
        <taxon>Eukaryota</taxon>
        <taxon>Viridiplantae</taxon>
        <taxon>Chlorophyta</taxon>
        <taxon>Chloropicophyceae</taxon>
        <taxon>Chloropicales</taxon>
        <taxon>Chloropicaceae</taxon>
        <taxon>Chloropicon</taxon>
    </lineage>
</organism>
<feature type="region of interest" description="Disordered" evidence="2">
    <location>
        <begin position="272"/>
        <end position="406"/>
    </location>
</feature>
<feature type="compositionally biased region" description="Basic and acidic residues" evidence="2">
    <location>
        <begin position="307"/>
        <end position="323"/>
    </location>
</feature>
<keyword evidence="4" id="KW-1185">Reference proteome</keyword>
<gene>
    <name evidence="3" type="ORF">A3770_01p08410</name>
</gene>
<feature type="compositionally biased region" description="Polar residues" evidence="2">
    <location>
        <begin position="146"/>
        <end position="174"/>
    </location>
</feature>
<dbReference type="Proteomes" id="UP000316726">
    <property type="component" value="Chromosome 1"/>
</dbReference>
<feature type="coiled-coil region" evidence="1">
    <location>
        <begin position="515"/>
        <end position="779"/>
    </location>
</feature>
<evidence type="ECO:0000256" key="1">
    <source>
        <dbReference type="SAM" id="Coils"/>
    </source>
</evidence>
<evidence type="ECO:0000313" key="3">
    <source>
        <dbReference type="EMBL" id="QDZ18323.1"/>
    </source>
</evidence>
<name>A0A5B8MD46_9CHLO</name>
<dbReference type="OrthoDB" id="10255522at2759"/>
<feature type="region of interest" description="Disordered" evidence="2">
    <location>
        <begin position="1"/>
        <end position="244"/>
    </location>
</feature>
<feature type="compositionally biased region" description="Basic residues" evidence="2">
    <location>
        <begin position="353"/>
        <end position="366"/>
    </location>
</feature>